<feature type="region of interest" description="Disordered" evidence="1">
    <location>
        <begin position="730"/>
        <end position="749"/>
    </location>
</feature>
<sequence length="1429" mass="159750">MASHQSTRSGDDIPFLQRIASLQSGLRDALASGTIPLEKEIVIRSQLADLLIRGYEQDSQGNVQHLRDATQHIDAILRRLPRESPERPLHLSRLSYACMSEYMATRSRFSIDEAVRYGRLARREAMATRLPENDIELYCEILNNLGVALSHRHQLDSTAGPETMEGSRSRGSSAGVAADLDEAIACAQEIMAHTAPGSVAYLTGLLNLTSRLEARYSSRNDPADRAEAVELLRQLQLISPPGSPVGGMATMQLGQMAAVRFERTDALEDLDDALRLIRDGLGRLTDRSELRPQCLHLVASLYSRRHKKTGNVEDLRNAISFSDMALASVPASHVAKGDYLLRHMHQLHDFITTIASIEEVTEVTVTAYRHLMAMPRDYKQRQNCHKLYGDVLGRKYLLSRKLEDLDEAVRHVEQTCYDYNGKVERSGTKPPVNISVVSCLSRDVRKLLQAPRGQAKDAGAEYLHHQIATACKSHGFANGILRIGQKVITILEVYADAARSKEAISRQQAEKRAGEIELDKATKLQDRRSRPWKVKKYETELGLRQLAIDPANKRIVMDLSTVMTDILGYDPTERVSETEFVERHIRLERDSIEKAKADGKHPNPALCRMCRFIKPLAPTIDHPIGFKWNQPWWPFGNWSQLKLRQQCTFCRLVLSLIVTDRGANRLHPYLAAIDPEIQGVSLHVGEVQATGEAVLSVEYGMREVGYLRMVTESNYTTALRQGWEAKEQHRESEGMVSGTAVDDNHRAPPPSWTNQQIDVRLLRHWLDDCELNHGKECNRSFHDCDESYNTEGIPMVFVDVLDNCLVRATSAVRYFALSYVWGAVDMCPTVVANYESRCQKGSLPRRLPSTIADAMALVRALGERYLWVDALCIVQDDAKRKMQDMAQMDVIYSRAFATVVALHGASADAGLPGVRPGTRPPQPVEWLAVDAGNEDLDYSPSSDGGPGRDEKGTVSLCLVATAPPLHLALEASCWDTRGWTFQERLLSRRCLYFADQYVYFQCGRWRDQVLSECGVNSPVRSKWTDKWVDESDEMAVVTTSLDNPLSDLHDCRVEDLEPQSRLAKTFATYTKLVEKYTLRQLSYEGDIINAFRGTFAALHASFQSDIICGLPTSALDLALLWATWGKTPRRGHTLATLGDPRTERRPVLGEALLTHRGIEKVWGPTPVQTFDEKVDRRFPSWSWVGWTGPVEYRLFADMRPEEPLPTSLIEEFTINLDGKKIQQIPGRKQPRGAPSLTSASTAPEDSAPSSRMERMDLNSSGVDSPVHASPSLPNVLQFMAPTVPLTTFTISTEREYISNKGSIHSPGRQAVRHILDGAGRRCGLWWEQAGYVYIGRAVSPAAEKKMLLVGVSRHEDTFSPRTGPSRVEGEIGWFDEDAYPAVGTGSGLINVLAVDLDMGHEFGERITVAKIHARAWDNAGPIMRMIRLA</sequence>
<dbReference type="VEuPathDB" id="FungiDB:ATEG_08581"/>
<evidence type="ECO:0000313" key="3">
    <source>
        <dbReference type="EMBL" id="EAU30713.1"/>
    </source>
</evidence>
<evidence type="ECO:0000313" key="4">
    <source>
        <dbReference type="Proteomes" id="UP000007963"/>
    </source>
</evidence>
<accession>Q0CCK3</accession>
<feature type="domain" description="Heterokaryon incompatibility" evidence="2">
    <location>
        <begin position="814"/>
        <end position="983"/>
    </location>
</feature>
<dbReference type="eggNOG" id="ENOG502SNM0">
    <property type="taxonomic scope" value="Eukaryota"/>
</dbReference>
<dbReference type="Proteomes" id="UP000007963">
    <property type="component" value="Unassembled WGS sequence"/>
</dbReference>
<dbReference type="PANTHER" id="PTHR33112:SF12">
    <property type="entry name" value="HETEROKARYON INCOMPATIBILITY DOMAIN-CONTAINING PROTEIN"/>
    <property type="match status" value="1"/>
</dbReference>
<gene>
    <name evidence="3" type="ORF">ATEG_08581</name>
</gene>
<reference evidence="4" key="1">
    <citation type="submission" date="2005-09" db="EMBL/GenBank/DDBJ databases">
        <title>Annotation of the Aspergillus terreus NIH2624 genome.</title>
        <authorList>
            <person name="Birren B.W."/>
            <person name="Lander E.S."/>
            <person name="Galagan J.E."/>
            <person name="Nusbaum C."/>
            <person name="Devon K."/>
            <person name="Henn M."/>
            <person name="Ma L.-J."/>
            <person name="Jaffe D.B."/>
            <person name="Butler J."/>
            <person name="Alvarez P."/>
            <person name="Gnerre S."/>
            <person name="Grabherr M."/>
            <person name="Kleber M."/>
            <person name="Mauceli E.W."/>
            <person name="Brockman W."/>
            <person name="Rounsley S."/>
            <person name="Young S.K."/>
            <person name="LaButti K."/>
            <person name="Pushparaj V."/>
            <person name="DeCaprio D."/>
            <person name="Crawford M."/>
            <person name="Koehrsen M."/>
            <person name="Engels R."/>
            <person name="Montgomery P."/>
            <person name="Pearson M."/>
            <person name="Howarth C."/>
            <person name="Larson L."/>
            <person name="Luoma S."/>
            <person name="White J."/>
            <person name="Alvarado L."/>
            <person name="Kodira C.D."/>
            <person name="Zeng Q."/>
            <person name="Oleary S."/>
            <person name="Yandava C."/>
            <person name="Denning D.W."/>
            <person name="Nierman W.C."/>
            <person name="Milne T."/>
            <person name="Madden K."/>
        </authorList>
    </citation>
    <scope>NUCLEOTIDE SEQUENCE [LARGE SCALE GENOMIC DNA]</scope>
    <source>
        <strain evidence="4">NIH 2624 / FGSC A1156</strain>
    </source>
</reference>
<dbReference type="Pfam" id="PF06985">
    <property type="entry name" value="HET"/>
    <property type="match status" value="1"/>
</dbReference>
<dbReference type="OrthoDB" id="5135333at2759"/>
<feature type="region of interest" description="Disordered" evidence="1">
    <location>
        <begin position="1220"/>
        <end position="1266"/>
    </location>
</feature>
<evidence type="ECO:0000256" key="1">
    <source>
        <dbReference type="SAM" id="MobiDB-lite"/>
    </source>
</evidence>
<evidence type="ECO:0000259" key="2">
    <source>
        <dbReference type="Pfam" id="PF06985"/>
    </source>
</evidence>
<protein>
    <recommendedName>
        <fullName evidence="2">Heterokaryon incompatibility domain-containing protein</fullName>
    </recommendedName>
</protein>
<dbReference type="STRING" id="341663.Q0CCK3"/>
<organism evidence="3 4">
    <name type="scientific">Aspergillus terreus (strain NIH 2624 / FGSC A1156)</name>
    <dbReference type="NCBI Taxonomy" id="341663"/>
    <lineage>
        <taxon>Eukaryota</taxon>
        <taxon>Fungi</taxon>
        <taxon>Dikarya</taxon>
        <taxon>Ascomycota</taxon>
        <taxon>Pezizomycotina</taxon>
        <taxon>Eurotiomycetes</taxon>
        <taxon>Eurotiomycetidae</taxon>
        <taxon>Eurotiales</taxon>
        <taxon>Aspergillaceae</taxon>
        <taxon>Aspergillus</taxon>
        <taxon>Aspergillus subgen. Circumdati</taxon>
    </lineage>
</organism>
<dbReference type="EMBL" id="CH476606">
    <property type="protein sequence ID" value="EAU30713.1"/>
    <property type="molecule type" value="Genomic_DNA"/>
</dbReference>
<proteinExistence type="predicted"/>
<dbReference type="HOGENOM" id="CLU_258003_0_0_1"/>
<dbReference type="PANTHER" id="PTHR33112">
    <property type="entry name" value="DOMAIN PROTEIN, PUTATIVE-RELATED"/>
    <property type="match status" value="1"/>
</dbReference>
<dbReference type="InterPro" id="IPR010730">
    <property type="entry name" value="HET"/>
</dbReference>
<dbReference type="GeneID" id="4323431"/>
<dbReference type="OMA" id="HANHSEL"/>
<name>Q0CCK3_ASPTN</name>
<dbReference type="RefSeq" id="XP_001217167.1">
    <property type="nucleotide sequence ID" value="XM_001217166.1"/>
</dbReference>
<feature type="compositionally biased region" description="Polar residues" evidence="1">
    <location>
        <begin position="1235"/>
        <end position="1249"/>
    </location>
</feature>